<dbReference type="SMART" id="SM00318">
    <property type="entry name" value="SNc"/>
    <property type="match status" value="1"/>
</dbReference>
<dbReference type="RefSeq" id="WP_290259513.1">
    <property type="nucleotide sequence ID" value="NZ_JAUFQG010000004.1"/>
</dbReference>
<keyword evidence="1" id="KW-0732">Signal</keyword>
<dbReference type="EMBL" id="JBHSCX010000003">
    <property type="protein sequence ID" value="MFC4361555.1"/>
    <property type="molecule type" value="Genomic_DNA"/>
</dbReference>
<feature type="chain" id="PRO_5047303478" evidence="1">
    <location>
        <begin position="22"/>
        <end position="146"/>
    </location>
</feature>
<dbReference type="Gene3D" id="2.40.50.90">
    <property type="match status" value="1"/>
</dbReference>
<keyword evidence="4" id="KW-1185">Reference proteome</keyword>
<reference evidence="4" key="1">
    <citation type="journal article" date="2019" name="Int. J. Syst. Evol. Microbiol.">
        <title>The Global Catalogue of Microorganisms (GCM) 10K type strain sequencing project: providing services to taxonomists for standard genome sequencing and annotation.</title>
        <authorList>
            <consortium name="The Broad Institute Genomics Platform"/>
            <consortium name="The Broad Institute Genome Sequencing Center for Infectious Disease"/>
            <person name="Wu L."/>
            <person name="Ma J."/>
        </authorList>
    </citation>
    <scope>NUCLEOTIDE SEQUENCE [LARGE SCALE GENOMIC DNA]</scope>
    <source>
        <strain evidence="4">CECT 8570</strain>
    </source>
</reference>
<sequence length="146" mass="16658">MRVFLFVLFVLFLCVSLGANAKTRQYGNASVSEIVSIYDGDTFTVNIDEWPSIVGQRISVRIAGIDTPEMRGRCEEEKTKARQAKQFTVAALRNASRIELKNLQRDKYFRLLSDVYIDGENLAQQLLNQGFAVPYSGYTKINWCNY</sequence>
<organism evidence="3 4">
    <name type="scientific">Simiduia curdlanivorans</name>
    <dbReference type="NCBI Taxonomy" id="1492769"/>
    <lineage>
        <taxon>Bacteria</taxon>
        <taxon>Pseudomonadati</taxon>
        <taxon>Pseudomonadota</taxon>
        <taxon>Gammaproteobacteria</taxon>
        <taxon>Cellvibrionales</taxon>
        <taxon>Cellvibrionaceae</taxon>
        <taxon>Simiduia</taxon>
    </lineage>
</organism>
<evidence type="ECO:0000313" key="4">
    <source>
        <dbReference type="Proteomes" id="UP001595840"/>
    </source>
</evidence>
<dbReference type="InterPro" id="IPR016071">
    <property type="entry name" value="Staphylococal_nuclease_OB-fold"/>
</dbReference>
<dbReference type="InterPro" id="IPR035437">
    <property type="entry name" value="SNase_OB-fold_sf"/>
</dbReference>
<dbReference type="Pfam" id="PF00565">
    <property type="entry name" value="SNase"/>
    <property type="match status" value="1"/>
</dbReference>
<protein>
    <submittedName>
        <fullName evidence="3">Thermonuclease family protein</fullName>
    </submittedName>
</protein>
<name>A0ABV8V2L1_9GAMM</name>
<evidence type="ECO:0000256" key="1">
    <source>
        <dbReference type="SAM" id="SignalP"/>
    </source>
</evidence>
<evidence type="ECO:0000259" key="2">
    <source>
        <dbReference type="PROSITE" id="PS50830"/>
    </source>
</evidence>
<feature type="domain" description="TNase-like" evidence="2">
    <location>
        <begin position="28"/>
        <end position="146"/>
    </location>
</feature>
<dbReference type="Proteomes" id="UP001595840">
    <property type="component" value="Unassembled WGS sequence"/>
</dbReference>
<feature type="signal peptide" evidence="1">
    <location>
        <begin position="1"/>
        <end position="21"/>
    </location>
</feature>
<dbReference type="PROSITE" id="PS50830">
    <property type="entry name" value="TNASE_3"/>
    <property type="match status" value="1"/>
</dbReference>
<gene>
    <name evidence="3" type="ORF">ACFOX3_04525</name>
</gene>
<comment type="caution">
    <text evidence="3">The sequence shown here is derived from an EMBL/GenBank/DDBJ whole genome shotgun (WGS) entry which is preliminary data.</text>
</comment>
<accession>A0ABV8V2L1</accession>
<proteinExistence type="predicted"/>
<dbReference type="SUPFAM" id="SSF50199">
    <property type="entry name" value="Staphylococcal nuclease"/>
    <property type="match status" value="1"/>
</dbReference>
<evidence type="ECO:0000313" key="3">
    <source>
        <dbReference type="EMBL" id="MFC4361555.1"/>
    </source>
</evidence>